<dbReference type="PANTHER" id="PTHR21597">
    <property type="entry name" value="THO2 PROTEIN"/>
    <property type="match status" value="1"/>
</dbReference>
<sequence length="522" mass="58890">MQKYLYCGRFFIHLHQQRTTFFPTLILINRLFIDILPLISGLTENEANSLGSFLAIILAQVQRWHADKDLFDAECYDSPGFCAKQPIEYESFRKLCYKWQTRLSKMFGIILSREENEFVLVRNCLVVMTKLCTSFPLISNLVQDVEKIVAKVRDREKGKRDDLSLKATSYLGRLKMRNVKIFEVTQFADVKVPKRASTKTTVKSAKTNADGLSTTNDRDVEKTSNGVTNSDQKTSQETTADDEGVSKGARTAAKPKNQRKEKEEAKLKKSKGSTSSSVKAKQENPTAAAAKSNSSTHVAPNGNEQPNGESSEKKRKSESTLPRKEKTTKTPAGSIEEGETTPSPPPSKKARVLAVLSEENSTGRVEQKEKSAKTSNGGGTTSRPEKERESSEGRDKESRRKADEGRKEHDRERRHERKLERKAAKQEKLQEKEKDKLDDKHYGPSLPAVLRTVEESNVKTHKGSKRPVEANGDLSSLKRREPEDDRRKPSENDRRSDVAKRVSDAKPPRASSKLRDRVHSYR</sequence>
<feature type="region of interest" description="Disordered" evidence="2">
    <location>
        <begin position="195"/>
        <end position="522"/>
    </location>
</feature>
<dbReference type="GO" id="GO:0003729">
    <property type="term" value="F:mRNA binding"/>
    <property type="evidence" value="ECO:0007669"/>
    <property type="project" value="TreeGrafter"/>
</dbReference>
<name>A0A8S1GX62_9PELO</name>
<dbReference type="InterPro" id="IPR021418">
    <property type="entry name" value="THO_THOC2_C"/>
</dbReference>
<proteinExistence type="predicted"/>
<dbReference type="GO" id="GO:0000445">
    <property type="term" value="C:THO complex part of transcription export complex"/>
    <property type="evidence" value="ECO:0007669"/>
    <property type="project" value="TreeGrafter"/>
</dbReference>
<dbReference type="EMBL" id="CAJGYM010000007">
    <property type="protein sequence ID" value="CAD6188017.1"/>
    <property type="molecule type" value="Genomic_DNA"/>
</dbReference>
<feature type="compositionally biased region" description="Basic and acidic residues" evidence="2">
    <location>
        <begin position="383"/>
        <end position="442"/>
    </location>
</feature>
<feature type="domain" description="THO complex subunitTHOC2 C-terminal" evidence="3">
    <location>
        <begin position="5"/>
        <end position="174"/>
    </location>
</feature>
<dbReference type="AlphaFoldDB" id="A0A8S1GX62"/>
<keyword evidence="5" id="KW-1185">Reference proteome</keyword>
<dbReference type="Pfam" id="PF11262">
    <property type="entry name" value="Tho2"/>
    <property type="match status" value="1"/>
</dbReference>
<evidence type="ECO:0000259" key="3">
    <source>
        <dbReference type="Pfam" id="PF11262"/>
    </source>
</evidence>
<protein>
    <recommendedName>
        <fullName evidence="3">THO complex subunitTHOC2 C-terminal domain-containing protein</fullName>
    </recommendedName>
</protein>
<dbReference type="PANTHER" id="PTHR21597:SF0">
    <property type="entry name" value="THO COMPLEX SUBUNIT 2"/>
    <property type="match status" value="1"/>
</dbReference>
<dbReference type="InterPro" id="IPR040007">
    <property type="entry name" value="Tho2"/>
</dbReference>
<dbReference type="Proteomes" id="UP000835052">
    <property type="component" value="Unassembled WGS sequence"/>
</dbReference>
<comment type="subunit">
    <text evidence="1">Component of the THO subcomplex, which is composed of THOC1, THOC2, THOC3, THOC5, THOC6 and THOC7. The THO subcomplex interacts with DDX39B to form the THO-DDX39B complex which multimerizes into a 28-subunit tetrameric assembly. Component of the transcription/export (TREX) complex at least composed of ALYREF/THOC4, DDX39B, SARNP/CIP29, CHTOP and the THO subcomplex; in the complex interacts with THOC1, THOC3, THOC5, THOC7 and DDX39B. TREX seems to have a dynamic structure involving ATP-dependent remodeling. Interacts with POLDIP3 and ZC3H11A.</text>
</comment>
<feature type="compositionally biased region" description="Low complexity" evidence="2">
    <location>
        <begin position="198"/>
        <end position="207"/>
    </location>
</feature>
<feature type="compositionally biased region" description="Basic and acidic residues" evidence="2">
    <location>
        <begin position="310"/>
        <end position="328"/>
    </location>
</feature>
<evidence type="ECO:0000256" key="1">
    <source>
        <dbReference type="ARBA" id="ARBA00047033"/>
    </source>
</evidence>
<comment type="caution">
    <text evidence="4">The sequence shown here is derived from an EMBL/GenBank/DDBJ whole genome shotgun (WGS) entry which is preliminary data.</text>
</comment>
<feature type="compositionally biased region" description="Polar residues" evidence="2">
    <location>
        <begin position="223"/>
        <end position="238"/>
    </location>
</feature>
<accession>A0A8S1GX62</accession>
<dbReference type="GO" id="GO:0006406">
    <property type="term" value="P:mRNA export from nucleus"/>
    <property type="evidence" value="ECO:0007669"/>
    <property type="project" value="InterPro"/>
</dbReference>
<evidence type="ECO:0000313" key="5">
    <source>
        <dbReference type="Proteomes" id="UP000835052"/>
    </source>
</evidence>
<feature type="compositionally biased region" description="Basic and acidic residues" evidence="2">
    <location>
        <begin position="476"/>
        <end position="522"/>
    </location>
</feature>
<dbReference type="GO" id="GO:0006397">
    <property type="term" value="P:mRNA processing"/>
    <property type="evidence" value="ECO:0007669"/>
    <property type="project" value="InterPro"/>
</dbReference>
<evidence type="ECO:0000256" key="2">
    <source>
        <dbReference type="SAM" id="MobiDB-lite"/>
    </source>
</evidence>
<gene>
    <name evidence="4" type="ORF">CAUJ_LOCUS3936</name>
</gene>
<organism evidence="4 5">
    <name type="scientific">Caenorhabditis auriculariae</name>
    <dbReference type="NCBI Taxonomy" id="2777116"/>
    <lineage>
        <taxon>Eukaryota</taxon>
        <taxon>Metazoa</taxon>
        <taxon>Ecdysozoa</taxon>
        <taxon>Nematoda</taxon>
        <taxon>Chromadorea</taxon>
        <taxon>Rhabditida</taxon>
        <taxon>Rhabditina</taxon>
        <taxon>Rhabditomorpha</taxon>
        <taxon>Rhabditoidea</taxon>
        <taxon>Rhabditidae</taxon>
        <taxon>Peloderinae</taxon>
        <taxon>Caenorhabditis</taxon>
    </lineage>
</organism>
<feature type="compositionally biased region" description="Basic and acidic residues" evidence="2">
    <location>
        <begin position="258"/>
        <end position="267"/>
    </location>
</feature>
<feature type="compositionally biased region" description="Polar residues" evidence="2">
    <location>
        <begin position="291"/>
        <end position="308"/>
    </location>
</feature>
<reference evidence="4" key="1">
    <citation type="submission" date="2020-10" db="EMBL/GenBank/DDBJ databases">
        <authorList>
            <person name="Kikuchi T."/>
        </authorList>
    </citation>
    <scope>NUCLEOTIDE SEQUENCE</scope>
    <source>
        <strain evidence="4">NKZ352</strain>
    </source>
</reference>
<evidence type="ECO:0000313" key="4">
    <source>
        <dbReference type="EMBL" id="CAD6188017.1"/>
    </source>
</evidence>
<dbReference type="OrthoDB" id="29024at2759"/>